<evidence type="ECO:0000313" key="8">
    <source>
        <dbReference type="Proteomes" id="UP001205906"/>
    </source>
</evidence>
<keyword evidence="1 6" id="KW-0963">Cytoplasm</keyword>
<protein>
    <recommendedName>
        <fullName evidence="6">Ribosomal RNA small subunit methyltransferase G</fullName>
        <ecNumber evidence="6">2.1.1.170</ecNumber>
    </recommendedName>
    <alternativeName>
        <fullName evidence="6">16S rRNA 7-methylguanosine methyltransferase</fullName>
        <shortName evidence="6">16S rRNA m7G methyltransferase</shortName>
    </alternativeName>
</protein>
<name>A0ABT1C220_9HYPH</name>
<keyword evidence="5 6" id="KW-0949">S-adenosyl-L-methionine</keyword>
<reference evidence="7 8" key="1">
    <citation type="submission" date="2022-06" db="EMBL/GenBank/DDBJ databases">
        <title>Mesorhizobium sp. strain RP14 Genome sequencing and assembly.</title>
        <authorList>
            <person name="Kim I."/>
        </authorList>
    </citation>
    <scope>NUCLEOTIDE SEQUENCE [LARGE SCALE GENOMIC DNA]</scope>
    <source>
        <strain evidence="8">RP14(2022)</strain>
    </source>
</reference>
<dbReference type="NCBIfam" id="TIGR00138">
    <property type="entry name" value="rsmG_gidB"/>
    <property type="match status" value="1"/>
</dbReference>
<sequence>MPDWLDKVSRETRERLIEFEHRFRDAAGRMNLVAPSTLDQIWERHFRDSLQLADLKPDSNRWIDLGSGGGFPGIVLAITLKEKPEGHIDLVESTGKKANFLRETADAMELPASVWNERIEAVNTMIAVPEIVTARALASLSKLLGLSELWLRKGAVGLFPKGKNYRAEIEESRALWQFDVVEHPSRTDLESAILEIRNLRPVRAK</sequence>
<gene>
    <name evidence="6 7" type="primary">rsmG</name>
    <name evidence="7" type="ORF">NGM99_03585</name>
</gene>
<dbReference type="GO" id="GO:0008168">
    <property type="term" value="F:methyltransferase activity"/>
    <property type="evidence" value="ECO:0007669"/>
    <property type="project" value="UniProtKB-KW"/>
</dbReference>
<dbReference type="GO" id="GO:0032259">
    <property type="term" value="P:methylation"/>
    <property type="evidence" value="ECO:0007669"/>
    <property type="project" value="UniProtKB-KW"/>
</dbReference>
<dbReference type="Gene3D" id="3.40.50.150">
    <property type="entry name" value="Vaccinia Virus protein VP39"/>
    <property type="match status" value="1"/>
</dbReference>
<keyword evidence="3 6" id="KW-0489">Methyltransferase</keyword>
<dbReference type="InterPro" id="IPR003682">
    <property type="entry name" value="rRNA_ssu_MeTfrase_G"/>
</dbReference>
<dbReference type="InterPro" id="IPR029063">
    <property type="entry name" value="SAM-dependent_MTases_sf"/>
</dbReference>
<comment type="subcellular location">
    <subcellularLocation>
        <location evidence="6">Cytoplasm</location>
    </subcellularLocation>
</comment>
<evidence type="ECO:0000256" key="4">
    <source>
        <dbReference type="ARBA" id="ARBA00022679"/>
    </source>
</evidence>
<dbReference type="EC" id="2.1.1.170" evidence="6"/>
<comment type="catalytic activity">
    <reaction evidence="6">
        <text>guanosine(527) in 16S rRNA + S-adenosyl-L-methionine = N(7)-methylguanosine(527) in 16S rRNA + S-adenosyl-L-homocysteine</text>
        <dbReference type="Rhea" id="RHEA:42732"/>
        <dbReference type="Rhea" id="RHEA-COMP:10209"/>
        <dbReference type="Rhea" id="RHEA-COMP:10210"/>
        <dbReference type="ChEBI" id="CHEBI:57856"/>
        <dbReference type="ChEBI" id="CHEBI:59789"/>
        <dbReference type="ChEBI" id="CHEBI:74269"/>
        <dbReference type="ChEBI" id="CHEBI:74480"/>
        <dbReference type="EC" id="2.1.1.170"/>
    </reaction>
</comment>
<dbReference type="SUPFAM" id="SSF53335">
    <property type="entry name" value="S-adenosyl-L-methionine-dependent methyltransferases"/>
    <property type="match status" value="1"/>
</dbReference>
<dbReference type="PANTHER" id="PTHR31760:SF0">
    <property type="entry name" value="S-ADENOSYL-L-METHIONINE-DEPENDENT METHYLTRANSFERASES SUPERFAMILY PROTEIN"/>
    <property type="match status" value="1"/>
</dbReference>
<evidence type="ECO:0000256" key="6">
    <source>
        <dbReference type="HAMAP-Rule" id="MF_00074"/>
    </source>
</evidence>
<accession>A0ABT1C220</accession>
<comment type="caution">
    <text evidence="7">The sequence shown here is derived from an EMBL/GenBank/DDBJ whole genome shotgun (WGS) entry which is preliminary data.</text>
</comment>
<feature type="binding site" evidence="6">
    <location>
        <begin position="119"/>
        <end position="120"/>
    </location>
    <ligand>
        <name>S-adenosyl-L-methionine</name>
        <dbReference type="ChEBI" id="CHEBI:59789"/>
    </ligand>
</feature>
<keyword evidence="2 6" id="KW-0698">rRNA processing</keyword>
<dbReference type="PANTHER" id="PTHR31760">
    <property type="entry name" value="S-ADENOSYL-L-METHIONINE-DEPENDENT METHYLTRANSFERASES SUPERFAMILY PROTEIN"/>
    <property type="match status" value="1"/>
</dbReference>
<organism evidence="7 8">
    <name type="scientific">Mesorhizobium liriopis</name>
    <dbReference type="NCBI Taxonomy" id="2953882"/>
    <lineage>
        <taxon>Bacteria</taxon>
        <taxon>Pseudomonadati</taxon>
        <taxon>Pseudomonadota</taxon>
        <taxon>Alphaproteobacteria</taxon>
        <taxon>Hyphomicrobiales</taxon>
        <taxon>Phyllobacteriaceae</taxon>
        <taxon>Mesorhizobium</taxon>
    </lineage>
</organism>
<evidence type="ECO:0000313" key="7">
    <source>
        <dbReference type="EMBL" id="MCO6048869.1"/>
    </source>
</evidence>
<dbReference type="EMBL" id="JAMXQS010000002">
    <property type="protein sequence ID" value="MCO6048869.1"/>
    <property type="molecule type" value="Genomic_DNA"/>
</dbReference>
<feature type="binding site" evidence="6">
    <location>
        <position position="71"/>
    </location>
    <ligand>
        <name>S-adenosyl-L-methionine</name>
        <dbReference type="ChEBI" id="CHEBI:59789"/>
    </ligand>
</feature>
<proteinExistence type="inferred from homology"/>
<evidence type="ECO:0000256" key="1">
    <source>
        <dbReference type="ARBA" id="ARBA00022490"/>
    </source>
</evidence>
<dbReference type="Pfam" id="PF02527">
    <property type="entry name" value="GidB"/>
    <property type="match status" value="1"/>
</dbReference>
<evidence type="ECO:0000256" key="3">
    <source>
        <dbReference type="ARBA" id="ARBA00022603"/>
    </source>
</evidence>
<comment type="similarity">
    <text evidence="6">Belongs to the methyltransferase superfamily. RNA methyltransferase RsmG family.</text>
</comment>
<dbReference type="PIRSF" id="PIRSF003078">
    <property type="entry name" value="GidB"/>
    <property type="match status" value="1"/>
</dbReference>
<dbReference type="RefSeq" id="WP_252816087.1">
    <property type="nucleotide sequence ID" value="NZ_JAMXQS010000002.1"/>
</dbReference>
<keyword evidence="4 6" id="KW-0808">Transferase</keyword>
<feature type="binding site" evidence="6">
    <location>
        <begin position="92"/>
        <end position="94"/>
    </location>
    <ligand>
        <name>S-adenosyl-L-methionine</name>
        <dbReference type="ChEBI" id="CHEBI:59789"/>
    </ligand>
</feature>
<feature type="binding site" evidence="6">
    <location>
        <position position="135"/>
    </location>
    <ligand>
        <name>S-adenosyl-L-methionine</name>
        <dbReference type="ChEBI" id="CHEBI:59789"/>
    </ligand>
</feature>
<dbReference type="HAMAP" id="MF_00074">
    <property type="entry name" value="16SrRNA_methyltr_G"/>
    <property type="match status" value="1"/>
</dbReference>
<dbReference type="Proteomes" id="UP001205906">
    <property type="component" value="Unassembled WGS sequence"/>
</dbReference>
<keyword evidence="8" id="KW-1185">Reference proteome</keyword>
<evidence type="ECO:0000256" key="5">
    <source>
        <dbReference type="ARBA" id="ARBA00022691"/>
    </source>
</evidence>
<comment type="function">
    <text evidence="6">Specifically methylates the N7 position of guanine in position 527 of 16S rRNA.</text>
</comment>
<evidence type="ECO:0000256" key="2">
    <source>
        <dbReference type="ARBA" id="ARBA00022552"/>
    </source>
</evidence>
<feature type="binding site" evidence="6">
    <location>
        <position position="66"/>
    </location>
    <ligand>
        <name>S-adenosyl-L-methionine</name>
        <dbReference type="ChEBI" id="CHEBI:59789"/>
    </ligand>
</feature>